<evidence type="ECO:0000259" key="3">
    <source>
        <dbReference type="SMART" id="SM00322"/>
    </source>
</evidence>
<feature type="compositionally biased region" description="Low complexity" evidence="2">
    <location>
        <begin position="33"/>
        <end position="47"/>
    </location>
</feature>
<dbReference type="OMA" id="NVREQYQ"/>
<dbReference type="OrthoDB" id="397265at2759"/>
<dbReference type="CDD" id="cd22386">
    <property type="entry name" value="KH-I_KHDC4_rpt2"/>
    <property type="match status" value="1"/>
</dbReference>
<accession>A0A0L0HBR0</accession>
<dbReference type="GO" id="GO:0005634">
    <property type="term" value="C:nucleus"/>
    <property type="evidence" value="ECO:0007669"/>
    <property type="project" value="InterPro"/>
</dbReference>
<dbReference type="Proteomes" id="UP000053201">
    <property type="component" value="Unassembled WGS sequence"/>
</dbReference>
<protein>
    <recommendedName>
        <fullName evidence="3">K Homology domain-containing protein</fullName>
    </recommendedName>
</protein>
<evidence type="ECO:0000313" key="5">
    <source>
        <dbReference type="Proteomes" id="UP000053201"/>
    </source>
</evidence>
<dbReference type="Pfam" id="PF23469">
    <property type="entry name" value="KH_12"/>
    <property type="match status" value="1"/>
</dbReference>
<dbReference type="SMART" id="SM00322">
    <property type="entry name" value="KH"/>
    <property type="match status" value="1"/>
</dbReference>
<feature type="compositionally biased region" description="Polar residues" evidence="2">
    <location>
        <begin position="1"/>
        <end position="11"/>
    </location>
</feature>
<dbReference type="PANTHER" id="PTHR15744">
    <property type="entry name" value="BLOM7"/>
    <property type="match status" value="1"/>
</dbReference>
<dbReference type="Gene3D" id="3.30.1370.10">
    <property type="entry name" value="K Homology domain, type 1"/>
    <property type="match status" value="2"/>
</dbReference>
<dbReference type="InParanoid" id="A0A0L0HBR0"/>
<keyword evidence="1" id="KW-0694">RNA-binding</keyword>
<feature type="compositionally biased region" description="Pro residues" evidence="2">
    <location>
        <begin position="370"/>
        <end position="410"/>
    </location>
</feature>
<evidence type="ECO:0000313" key="4">
    <source>
        <dbReference type="EMBL" id="KNC98617.1"/>
    </source>
</evidence>
<gene>
    <name evidence="4" type="ORF">SPPG_09361</name>
</gene>
<dbReference type="GeneID" id="27692486"/>
<dbReference type="PROSITE" id="PS50084">
    <property type="entry name" value="KH_TYPE_1"/>
    <property type="match status" value="1"/>
</dbReference>
<evidence type="ECO:0000256" key="1">
    <source>
        <dbReference type="PROSITE-ProRule" id="PRU00117"/>
    </source>
</evidence>
<evidence type="ECO:0000256" key="2">
    <source>
        <dbReference type="SAM" id="MobiDB-lite"/>
    </source>
</evidence>
<dbReference type="RefSeq" id="XP_016606657.1">
    <property type="nucleotide sequence ID" value="XM_016757520.1"/>
</dbReference>
<feature type="region of interest" description="Disordered" evidence="2">
    <location>
        <begin position="1"/>
        <end position="62"/>
    </location>
</feature>
<dbReference type="InterPro" id="IPR055256">
    <property type="entry name" value="KH_1_KHDC4/BBP-like"/>
</dbReference>
<proteinExistence type="predicted"/>
<dbReference type="SUPFAM" id="SSF54791">
    <property type="entry name" value="Eukaryotic type KH-domain (KH-domain type I)"/>
    <property type="match status" value="2"/>
</dbReference>
<dbReference type="EMBL" id="KQ257460">
    <property type="protein sequence ID" value="KNC98617.1"/>
    <property type="molecule type" value="Genomic_DNA"/>
</dbReference>
<organism evidence="4 5">
    <name type="scientific">Spizellomyces punctatus (strain DAOM BR117)</name>
    <dbReference type="NCBI Taxonomy" id="645134"/>
    <lineage>
        <taxon>Eukaryota</taxon>
        <taxon>Fungi</taxon>
        <taxon>Fungi incertae sedis</taxon>
        <taxon>Chytridiomycota</taxon>
        <taxon>Chytridiomycota incertae sedis</taxon>
        <taxon>Chytridiomycetes</taxon>
        <taxon>Spizellomycetales</taxon>
        <taxon>Spizellomycetaceae</taxon>
        <taxon>Spizellomyces</taxon>
    </lineage>
</organism>
<dbReference type="eggNOG" id="KOG1960">
    <property type="taxonomic scope" value="Eukaryota"/>
</dbReference>
<feature type="compositionally biased region" description="Pro residues" evidence="2">
    <location>
        <begin position="306"/>
        <end position="317"/>
    </location>
</feature>
<reference evidence="4 5" key="1">
    <citation type="submission" date="2009-08" db="EMBL/GenBank/DDBJ databases">
        <title>The Genome Sequence of Spizellomyces punctatus strain DAOM BR117.</title>
        <authorList>
            <consortium name="The Broad Institute Genome Sequencing Platform"/>
            <person name="Russ C."/>
            <person name="Cuomo C."/>
            <person name="Shea T."/>
            <person name="Young S.K."/>
            <person name="Zeng Q."/>
            <person name="Koehrsen M."/>
            <person name="Haas B."/>
            <person name="Borodovsky M."/>
            <person name="Guigo R."/>
            <person name="Alvarado L."/>
            <person name="Berlin A."/>
            <person name="Bochicchio J."/>
            <person name="Borenstein D."/>
            <person name="Chapman S."/>
            <person name="Chen Z."/>
            <person name="Engels R."/>
            <person name="Freedman E."/>
            <person name="Gellesch M."/>
            <person name="Goldberg J."/>
            <person name="Griggs A."/>
            <person name="Gujja S."/>
            <person name="Heiman D."/>
            <person name="Hepburn T."/>
            <person name="Howarth C."/>
            <person name="Jen D."/>
            <person name="Larson L."/>
            <person name="Lewis B."/>
            <person name="Mehta T."/>
            <person name="Park D."/>
            <person name="Pearson M."/>
            <person name="Roberts A."/>
            <person name="Saif S."/>
            <person name="Shenoy N."/>
            <person name="Sisk P."/>
            <person name="Stolte C."/>
            <person name="Sykes S."/>
            <person name="Thomson T."/>
            <person name="Walk T."/>
            <person name="White J."/>
            <person name="Yandava C."/>
            <person name="Burger G."/>
            <person name="Gray M.W."/>
            <person name="Holland P.W.H."/>
            <person name="King N."/>
            <person name="Lang F.B.F."/>
            <person name="Roger A.J."/>
            <person name="Ruiz-Trillo I."/>
            <person name="Lander E."/>
            <person name="Nusbaum C."/>
        </authorList>
    </citation>
    <scope>NUCLEOTIDE SEQUENCE [LARGE SCALE GENOMIC DNA]</scope>
    <source>
        <strain evidence="4 5">DAOM BR117</strain>
    </source>
</reference>
<dbReference type="InterPro" id="IPR004087">
    <property type="entry name" value="KH_dom"/>
</dbReference>
<dbReference type="GO" id="GO:0003723">
    <property type="term" value="F:RNA binding"/>
    <property type="evidence" value="ECO:0007669"/>
    <property type="project" value="UniProtKB-UniRule"/>
</dbReference>
<dbReference type="InterPro" id="IPR047889">
    <property type="entry name" value="KHDC4_KH-I_second"/>
</dbReference>
<dbReference type="Pfam" id="PF22675">
    <property type="entry name" value="KH-I_KHDC4-BBP"/>
    <property type="match status" value="1"/>
</dbReference>
<dbReference type="AlphaFoldDB" id="A0A0L0HBR0"/>
<feature type="domain" description="K Homology" evidence="3">
    <location>
        <begin position="204"/>
        <end position="289"/>
    </location>
</feature>
<keyword evidence="5" id="KW-1185">Reference proteome</keyword>
<dbReference type="InterPro" id="IPR036612">
    <property type="entry name" value="KH_dom_type_1_sf"/>
</dbReference>
<feature type="region of interest" description="Disordered" evidence="2">
    <location>
        <begin position="365"/>
        <end position="410"/>
    </location>
</feature>
<dbReference type="FunFam" id="3.30.1370.10:FF:000037">
    <property type="entry name" value="KH domain protein"/>
    <property type="match status" value="1"/>
</dbReference>
<dbReference type="InterPro" id="IPR056149">
    <property type="entry name" value="PRP5/DDX46/KHDC4_KH"/>
</dbReference>
<dbReference type="PANTHER" id="PTHR15744:SF0">
    <property type="entry name" value="KH HOMOLOGY DOMAIN-CONTAINING PROTEIN 4"/>
    <property type="match status" value="1"/>
</dbReference>
<name>A0A0L0HBR0_SPIPD</name>
<sequence>MGEMTTDSTKTTQKKRKWDVSEAGEPEPQRVKVSSPSQQTPSSVTPPDQTIDSETAAQQALEKATAAASRILSQLAAQTSGKGSVPPLDLPSLSAKLGVKEEFMKDVPINDIKNRYLLTKGATQLKIKQDTGADVITRGKYYPDKNLATERDPPLYLHVSAATQEALDAALAAIDELINQAPPAFPEERRPSGHGPGGAARQLFSAKVFVGIEPDRMFNVRAKLVGPGGQYVKHIQQETSTKVQLKGRGSGYIEQLSGQEAPEPLHIHVTGHAQESVDAAKRLCENLIETVKTEYERSKQQRAAFRPPPQPPRPAYPSYPGAQAYPAPYGHTGGQWGDAQYAQYSGYDQYAQYGAYYGYADPYATAAMAAPPPPPPPATSPGDNAPPPPPPPDSEYHAVPPPPPPNGNPN</sequence>
<dbReference type="STRING" id="645134.A0A0L0HBR0"/>
<feature type="region of interest" description="Disordered" evidence="2">
    <location>
        <begin position="295"/>
        <end position="323"/>
    </location>
</feature>
<dbReference type="VEuPathDB" id="FungiDB:SPPG_09361"/>
<dbReference type="InterPro" id="IPR031121">
    <property type="entry name" value="RIK/BLOM7"/>
</dbReference>